<dbReference type="CDD" id="cd02440">
    <property type="entry name" value="AdoMet_MTases"/>
    <property type="match status" value="1"/>
</dbReference>
<keyword evidence="2 4" id="KW-0489">Methyltransferase</keyword>
<gene>
    <name evidence="6" type="ORF">BEMITA_LOCUS8471</name>
</gene>
<comment type="function">
    <text evidence="4">S-adenosyl-L-methionine-dependent methyltransferase.</text>
</comment>
<dbReference type="PIRSF" id="PIRSF037755">
    <property type="entry name" value="Mettl2_prd"/>
    <property type="match status" value="1"/>
</dbReference>
<evidence type="ECO:0000313" key="7">
    <source>
        <dbReference type="Proteomes" id="UP001152759"/>
    </source>
</evidence>
<dbReference type="EMBL" id="OU963866">
    <property type="protein sequence ID" value="CAH0389663.1"/>
    <property type="molecule type" value="Genomic_DNA"/>
</dbReference>
<dbReference type="Proteomes" id="UP001152759">
    <property type="component" value="Chromosome 5"/>
</dbReference>
<dbReference type="FunFam" id="3.40.50.150:FF:000298">
    <property type="entry name" value="Methyltransferase-like protein"/>
    <property type="match status" value="1"/>
</dbReference>
<proteinExistence type="inferred from homology"/>
<keyword evidence="3 4" id="KW-0808">Transferase</keyword>
<dbReference type="AlphaFoldDB" id="A0A9P0AFJ6"/>
<dbReference type="InterPro" id="IPR026113">
    <property type="entry name" value="METTL2/6/8-like"/>
</dbReference>
<evidence type="ECO:0000256" key="2">
    <source>
        <dbReference type="ARBA" id="ARBA00022603"/>
    </source>
</evidence>
<dbReference type="InterPro" id="IPR013217">
    <property type="entry name" value="Methyltransf_12"/>
</dbReference>
<dbReference type="EC" id="2.1.1.-" evidence="4"/>
<keyword evidence="7" id="KW-1185">Reference proteome</keyword>
<reference evidence="6" key="1">
    <citation type="submission" date="2021-12" db="EMBL/GenBank/DDBJ databases">
        <authorList>
            <person name="King R."/>
        </authorList>
    </citation>
    <scope>NUCLEOTIDE SEQUENCE</scope>
</reference>
<dbReference type="Pfam" id="PF08242">
    <property type="entry name" value="Methyltransf_12"/>
    <property type="match status" value="1"/>
</dbReference>
<sequence length="311" mass="36318">MSSTSDDSPKKPQFGNRFLQNSEDVFLHNAWDNVEWDDEMTKSAEAKIKEQLQSAMDEEKGAELDEEASKYWDGFYRIHQNRFFKDRHWLFTEFPELLMDQNESTSTSAAVDESGGRFNVLEVGCGVGNTVFPLLEYNSNKNFHVYACDFSSNAIEILKEHEGYNPQRCCAFVCDLTEDNWDPPFTEGSLNIIICIFVLSAIAPNKMQKVIDKFYYYLKPGGVVLFRDYGRFDMAQLRFKSGRCIEENFYARGDGTRVYFFTQGEVHRLFTFSGFVEEQNLVDRRLQVNRGKLLQMYRVWIQTKYRKPNTE</sequence>
<accession>A0A9P0AFJ6</accession>
<protein>
    <recommendedName>
        <fullName evidence="4">tRNA N(3)-methylcytidine methyltransferase</fullName>
        <ecNumber evidence="4">2.1.1.-</ecNumber>
    </recommendedName>
</protein>
<dbReference type="GO" id="GO:0052735">
    <property type="term" value="F:tRNA (cytidine-3-)-methyltransferase activity"/>
    <property type="evidence" value="ECO:0007669"/>
    <property type="project" value="TreeGrafter"/>
</dbReference>
<comment type="similarity">
    <text evidence="1 4">Belongs to the methyltransferase superfamily. METL family.</text>
</comment>
<dbReference type="GO" id="GO:0032259">
    <property type="term" value="P:methylation"/>
    <property type="evidence" value="ECO:0007669"/>
    <property type="project" value="UniProtKB-KW"/>
</dbReference>
<evidence type="ECO:0000256" key="4">
    <source>
        <dbReference type="PIRNR" id="PIRNR037755"/>
    </source>
</evidence>
<evidence type="ECO:0000256" key="3">
    <source>
        <dbReference type="ARBA" id="ARBA00022679"/>
    </source>
</evidence>
<evidence type="ECO:0000259" key="5">
    <source>
        <dbReference type="Pfam" id="PF08242"/>
    </source>
</evidence>
<dbReference type="InterPro" id="IPR029063">
    <property type="entry name" value="SAM-dependent_MTases_sf"/>
</dbReference>
<dbReference type="PANTHER" id="PTHR22809:SF11">
    <property type="entry name" value="TRNA N(3)-METHYLCYTIDINE METHYLTRANSFERASE METTL2"/>
    <property type="match status" value="1"/>
</dbReference>
<dbReference type="PANTHER" id="PTHR22809">
    <property type="entry name" value="METHYLTRANSFERASE-RELATED"/>
    <property type="match status" value="1"/>
</dbReference>
<evidence type="ECO:0000256" key="1">
    <source>
        <dbReference type="ARBA" id="ARBA00009725"/>
    </source>
</evidence>
<organism evidence="6 7">
    <name type="scientific">Bemisia tabaci</name>
    <name type="common">Sweetpotato whitefly</name>
    <name type="synonym">Aleurodes tabaci</name>
    <dbReference type="NCBI Taxonomy" id="7038"/>
    <lineage>
        <taxon>Eukaryota</taxon>
        <taxon>Metazoa</taxon>
        <taxon>Ecdysozoa</taxon>
        <taxon>Arthropoda</taxon>
        <taxon>Hexapoda</taxon>
        <taxon>Insecta</taxon>
        <taxon>Pterygota</taxon>
        <taxon>Neoptera</taxon>
        <taxon>Paraneoptera</taxon>
        <taxon>Hemiptera</taxon>
        <taxon>Sternorrhyncha</taxon>
        <taxon>Aleyrodoidea</taxon>
        <taxon>Aleyrodidae</taxon>
        <taxon>Aleyrodinae</taxon>
        <taxon>Bemisia</taxon>
    </lineage>
</organism>
<evidence type="ECO:0000313" key="6">
    <source>
        <dbReference type="EMBL" id="CAH0389663.1"/>
    </source>
</evidence>
<dbReference type="Gene3D" id="3.40.50.150">
    <property type="entry name" value="Vaccinia Virus protein VP39"/>
    <property type="match status" value="1"/>
</dbReference>
<feature type="domain" description="Methyltransferase type 12" evidence="5">
    <location>
        <begin position="121"/>
        <end position="224"/>
    </location>
</feature>
<dbReference type="SUPFAM" id="SSF53335">
    <property type="entry name" value="S-adenosyl-L-methionine-dependent methyltransferases"/>
    <property type="match status" value="1"/>
</dbReference>
<dbReference type="KEGG" id="btab:109035612"/>
<name>A0A9P0AFJ6_BEMTA</name>